<feature type="region of interest" description="Disordered" evidence="1">
    <location>
        <begin position="529"/>
        <end position="654"/>
    </location>
</feature>
<keyword evidence="3" id="KW-1185">Reference proteome</keyword>
<dbReference type="AlphaFoldDB" id="A0A9Y2IJ19"/>
<dbReference type="RefSeq" id="WP_285970572.1">
    <property type="nucleotide sequence ID" value="NZ_CP127294.1"/>
</dbReference>
<protein>
    <submittedName>
        <fullName evidence="2">Uncharacterized protein</fullName>
    </submittedName>
</protein>
<reference evidence="2 3" key="1">
    <citation type="submission" date="2023-06" db="EMBL/GenBank/DDBJ databases">
        <authorList>
            <person name="Oyuntsetseg B."/>
            <person name="Kim S.B."/>
        </authorList>
    </citation>
    <scope>NUCLEOTIDE SEQUENCE [LARGE SCALE GENOMIC DNA]</scope>
    <source>
        <strain evidence="2 3">2-15</strain>
    </source>
</reference>
<feature type="compositionally biased region" description="Low complexity" evidence="1">
    <location>
        <begin position="607"/>
        <end position="619"/>
    </location>
</feature>
<accession>A0A9Y2IJ19</accession>
<gene>
    <name evidence="2" type="ORF">QRX50_03590</name>
</gene>
<dbReference type="EMBL" id="CP127294">
    <property type="protein sequence ID" value="WIX79896.1"/>
    <property type="molecule type" value="Genomic_DNA"/>
</dbReference>
<feature type="region of interest" description="Disordered" evidence="1">
    <location>
        <begin position="1"/>
        <end position="454"/>
    </location>
</feature>
<feature type="compositionally biased region" description="Gly residues" evidence="1">
    <location>
        <begin position="530"/>
        <end position="539"/>
    </location>
</feature>
<evidence type="ECO:0000313" key="2">
    <source>
        <dbReference type="EMBL" id="WIX79896.1"/>
    </source>
</evidence>
<evidence type="ECO:0000313" key="3">
    <source>
        <dbReference type="Proteomes" id="UP001236014"/>
    </source>
</evidence>
<feature type="compositionally biased region" description="Polar residues" evidence="1">
    <location>
        <begin position="1"/>
        <end position="16"/>
    </location>
</feature>
<name>A0A9Y2IJ19_9PSEU</name>
<sequence length="742" mass="78692">MTGNAMGGSRSSSHPDTVTAAEVTVPGRHRARSLQDTDTWTPVVPPHGGGHHRHRPGGEPVDAPAGALPLPPPRRRAADPRSTFAPTHGTLPAPGPGVLLPQPQQARQTHPRRPIPLPQPTRRPDEPREQHRLHEDYRAYDALPEHALNGRGPYAPPARGRTELPQPGQGDRGFTAGRLDEPGPIGGPLMPAAEPEPEQLWSGAQSGDLAEAAPEFAHDKRRLPAGQAGRPQTGAVADGPEFAHDERRTPTAQAGQPRPRDPAEATAPAYPQDERRAPAGQAVRPHSRDLAETAGPEFADDERRTLTAQARQQHHRDLAEMAGPEFTPAFTQDERRVPTGQAVVPDPQPVSEIDRAWAAPGTTRSLADVPMHDGLGRPQVRRSRRERVAATAATLAQPQPPELGEHDEPDEDEGTQLSALPEPAAEQPAKPEPPRRQRVTLRAGPAKPLVRGPFDEASLDEDDEVRVYAAPLLDGLGKFDLGSVPASVTPPKTWRKAAWFATGASGAVVVGLLFAGTFLVGGPTTTTDALGGGWPGRQNGGNPLILPDPSLGQQGGTGGDSPDRSRSGGGGRSGTRDDDPNTHPQNAAGSETSEDQPPTDSASSGDSSDPVTTGPTSTPSRPPAKPPITPAPRETAPTTVWYAADKDPKTMGDNSEKFFNNVTTDPNEAAAVTTGDLKQEGAQGLRQHYANVAYFEVKKVEIDPDNNTTVNTLEVTHTDGTKTVEQRTLTFGDDEKIADDGA</sequence>
<dbReference type="KEGG" id="acab:QRX50_03590"/>
<evidence type="ECO:0000256" key="1">
    <source>
        <dbReference type="SAM" id="MobiDB-lite"/>
    </source>
</evidence>
<organism evidence="2 3">
    <name type="scientific">Amycolatopsis carbonis</name>
    <dbReference type="NCBI Taxonomy" id="715471"/>
    <lineage>
        <taxon>Bacteria</taxon>
        <taxon>Bacillati</taxon>
        <taxon>Actinomycetota</taxon>
        <taxon>Actinomycetes</taxon>
        <taxon>Pseudonocardiales</taxon>
        <taxon>Pseudonocardiaceae</taxon>
        <taxon>Amycolatopsis</taxon>
    </lineage>
</organism>
<feature type="compositionally biased region" description="Pro residues" evidence="1">
    <location>
        <begin position="620"/>
        <end position="630"/>
    </location>
</feature>
<feature type="compositionally biased region" description="Polar residues" evidence="1">
    <location>
        <begin position="582"/>
        <end position="606"/>
    </location>
</feature>
<proteinExistence type="predicted"/>
<feature type="compositionally biased region" description="Basic and acidic residues" evidence="1">
    <location>
        <begin position="122"/>
        <end position="139"/>
    </location>
</feature>
<feature type="compositionally biased region" description="Acidic residues" evidence="1">
    <location>
        <begin position="405"/>
        <end position="414"/>
    </location>
</feature>
<dbReference type="Proteomes" id="UP001236014">
    <property type="component" value="Chromosome"/>
</dbReference>
<feature type="compositionally biased region" description="Basic and acidic residues" evidence="1">
    <location>
        <begin position="644"/>
        <end position="654"/>
    </location>
</feature>
<feature type="compositionally biased region" description="Low complexity" evidence="1">
    <location>
        <begin position="89"/>
        <end position="105"/>
    </location>
</feature>